<evidence type="ECO:0000313" key="1">
    <source>
        <dbReference type="EMBL" id="GCE40930.1"/>
    </source>
</evidence>
<organism evidence="1 2">
    <name type="scientific">Rhodococcus wratislaviensis</name>
    <name type="common">Tsukamurella wratislaviensis</name>
    <dbReference type="NCBI Taxonomy" id="44752"/>
    <lineage>
        <taxon>Bacteria</taxon>
        <taxon>Bacillati</taxon>
        <taxon>Actinomycetota</taxon>
        <taxon>Actinomycetes</taxon>
        <taxon>Mycobacteriales</taxon>
        <taxon>Nocardiaceae</taxon>
        <taxon>Rhodococcus</taxon>
    </lineage>
</organism>
<proteinExistence type="predicted"/>
<evidence type="ECO:0000313" key="2">
    <source>
        <dbReference type="Proteomes" id="UP000287519"/>
    </source>
</evidence>
<sequence length="85" mass="8613">MTNADEPGLTRFRCVADSYCELVVHWHNLSTGESGAADLLYGSSTPGVTRTGSGTVVAAFTAGGARGYPGTPTTLLPGGGVWAVP</sequence>
<protein>
    <submittedName>
        <fullName evidence="1">Uncharacterized protein</fullName>
    </submittedName>
</protein>
<accession>A0A402CBC2</accession>
<comment type="caution">
    <text evidence="1">The sequence shown here is derived from an EMBL/GenBank/DDBJ whole genome shotgun (WGS) entry which is preliminary data.</text>
</comment>
<keyword evidence="2" id="KW-1185">Reference proteome</keyword>
<dbReference type="Proteomes" id="UP000287519">
    <property type="component" value="Unassembled WGS sequence"/>
</dbReference>
<dbReference type="AlphaFoldDB" id="A0A402CBC2"/>
<name>A0A402CBC2_RHOWR</name>
<reference evidence="1 2" key="1">
    <citation type="submission" date="2018-11" db="EMBL/GenBank/DDBJ databases">
        <title>Microbial catabolism of amino acid.</title>
        <authorList>
            <person name="Hibi M."/>
            <person name="Ogawa J."/>
        </authorList>
    </citation>
    <scope>NUCLEOTIDE SEQUENCE [LARGE SCALE GENOMIC DNA]</scope>
    <source>
        <strain evidence="1 2">C31-06</strain>
    </source>
</reference>
<gene>
    <name evidence="1" type="ORF">Rhow_004573</name>
</gene>
<dbReference type="EMBL" id="BHYM01000038">
    <property type="protein sequence ID" value="GCE40930.1"/>
    <property type="molecule type" value="Genomic_DNA"/>
</dbReference>